<evidence type="ECO:0000313" key="2">
    <source>
        <dbReference type="EMBL" id="TVT96334.1"/>
    </source>
</evidence>
<comment type="caution">
    <text evidence="2">The sequence shown here is derived from an EMBL/GenBank/DDBJ whole genome shotgun (WGS) entry which is preliminary data.</text>
</comment>
<keyword evidence="1" id="KW-0472">Membrane</keyword>
<dbReference type="AlphaFoldDB" id="A0A558GF00"/>
<dbReference type="RefSeq" id="WP_115803634.1">
    <property type="nucleotide sequence ID" value="NZ_JBJGAC010000003.1"/>
</dbReference>
<sequence>MAQAQTRQNVLWTVRSKFGGITSAVILIGALLILLGAVLQTGVWAGMFGIIGGLLVFVAVAFRVLIWAYRLV</sequence>
<proteinExistence type="predicted"/>
<feature type="transmembrane region" description="Helical" evidence="1">
    <location>
        <begin position="21"/>
        <end position="39"/>
    </location>
</feature>
<reference evidence="2 3" key="1">
    <citation type="submission" date="2019-07" db="EMBL/GenBank/DDBJ databases">
        <title>Draft genome sequence of Haloferax volcanii SS0101, isolated from salt farm in Samut Sakhon, Thailand.</title>
        <authorList>
            <person name="Wanthongcharoen S."/>
            <person name="Yamprayoonswat W."/>
            <person name="Ruangsuj P."/>
            <person name="Thongpramul N."/>
            <person name="Jumpathong W."/>
            <person name="Sittihan S."/>
            <person name="Kanjanavas P."/>
            <person name="Yasawong M."/>
        </authorList>
    </citation>
    <scope>NUCLEOTIDE SEQUENCE [LARGE SCALE GENOMIC DNA]</scope>
    <source>
        <strain evidence="2 3">SS0101</strain>
    </source>
</reference>
<gene>
    <name evidence="2" type="ORF">FQA18_01885</name>
</gene>
<keyword evidence="1" id="KW-1133">Transmembrane helix</keyword>
<dbReference type="EMBL" id="VMTR01000005">
    <property type="protein sequence ID" value="TVT96334.1"/>
    <property type="molecule type" value="Genomic_DNA"/>
</dbReference>
<protein>
    <submittedName>
        <fullName evidence="2">Uncharacterized protein</fullName>
    </submittedName>
</protein>
<organism evidence="2 3">
    <name type="scientific">Haloferax volcanii</name>
    <name type="common">Halobacterium volcanii</name>
    <dbReference type="NCBI Taxonomy" id="2246"/>
    <lineage>
        <taxon>Archaea</taxon>
        <taxon>Methanobacteriati</taxon>
        <taxon>Methanobacteriota</taxon>
        <taxon>Stenosarchaea group</taxon>
        <taxon>Halobacteria</taxon>
        <taxon>Halobacteriales</taxon>
        <taxon>Haloferacaceae</taxon>
        <taxon>Haloferax</taxon>
    </lineage>
</organism>
<name>A0A558GF00_HALVO</name>
<keyword evidence="1" id="KW-0812">Transmembrane</keyword>
<dbReference type="GeneID" id="300253799"/>
<dbReference type="Proteomes" id="UP000320212">
    <property type="component" value="Unassembled WGS sequence"/>
</dbReference>
<evidence type="ECO:0000256" key="1">
    <source>
        <dbReference type="SAM" id="Phobius"/>
    </source>
</evidence>
<feature type="transmembrane region" description="Helical" evidence="1">
    <location>
        <begin position="45"/>
        <end position="69"/>
    </location>
</feature>
<accession>A0A558GF00</accession>
<evidence type="ECO:0000313" key="3">
    <source>
        <dbReference type="Proteomes" id="UP000320212"/>
    </source>
</evidence>